<dbReference type="Gene3D" id="3.30.450.50">
    <property type="entry name" value="Longin domain"/>
    <property type="match status" value="1"/>
</dbReference>
<dbReference type="Pfam" id="PF13774">
    <property type="entry name" value="Longin"/>
    <property type="match status" value="1"/>
</dbReference>
<dbReference type="InterPro" id="IPR010908">
    <property type="entry name" value="Longin_dom"/>
</dbReference>
<evidence type="ECO:0000256" key="1">
    <source>
        <dbReference type="ARBA" id="ARBA00008025"/>
    </source>
</evidence>
<dbReference type="PRINTS" id="PR00219">
    <property type="entry name" value="SYNAPTOBREVN"/>
</dbReference>
<dbReference type="SUPFAM" id="SSF58038">
    <property type="entry name" value="SNARE fusion complex"/>
    <property type="match status" value="1"/>
</dbReference>
<dbReference type="GO" id="GO:0016020">
    <property type="term" value="C:membrane"/>
    <property type="evidence" value="ECO:0007669"/>
    <property type="project" value="InterPro"/>
</dbReference>
<feature type="domain" description="V-SNARE coiled-coil homology" evidence="11">
    <location>
        <begin position="102"/>
        <end position="162"/>
    </location>
</feature>
<evidence type="ECO:0000313" key="13">
    <source>
        <dbReference type="Proteomes" id="UP000051952"/>
    </source>
</evidence>
<feature type="transmembrane region" description="Helical" evidence="9">
    <location>
        <begin position="166"/>
        <end position="185"/>
    </location>
</feature>
<reference evidence="13" key="1">
    <citation type="submission" date="2015-09" db="EMBL/GenBank/DDBJ databases">
        <authorList>
            <consortium name="Pathogen Informatics"/>
        </authorList>
    </citation>
    <scope>NUCLEOTIDE SEQUENCE [LARGE SCALE GENOMIC DNA]</scope>
    <source>
        <strain evidence="13">Lake Konstanz</strain>
    </source>
</reference>
<dbReference type="Proteomes" id="UP000051952">
    <property type="component" value="Unassembled WGS sequence"/>
</dbReference>
<dbReference type="InterPro" id="IPR051097">
    <property type="entry name" value="Synaptobrevin-like_transport"/>
</dbReference>
<comment type="subcellular location">
    <subcellularLocation>
        <location evidence="7">Endomembrane system</location>
        <topology evidence="7">Single-pass type IV membrane protein</topology>
    </subcellularLocation>
</comment>
<evidence type="ECO:0000256" key="8">
    <source>
        <dbReference type="PROSITE-ProRule" id="PRU00290"/>
    </source>
</evidence>
<dbReference type="OrthoDB" id="248747at2759"/>
<dbReference type="GO" id="GO:0016192">
    <property type="term" value="P:vesicle-mediated transport"/>
    <property type="evidence" value="ECO:0007669"/>
    <property type="project" value="InterPro"/>
</dbReference>
<dbReference type="GO" id="GO:0015031">
    <property type="term" value="P:protein transport"/>
    <property type="evidence" value="ECO:0007669"/>
    <property type="project" value="UniProtKB-KW"/>
</dbReference>
<dbReference type="SUPFAM" id="SSF64356">
    <property type="entry name" value="SNARE-like"/>
    <property type="match status" value="1"/>
</dbReference>
<proteinExistence type="inferred from homology"/>
<dbReference type="FunFam" id="1.20.5.110:FF:000004">
    <property type="entry name" value="Vesicle-associated membrane protein 7"/>
    <property type="match status" value="1"/>
</dbReference>
<keyword evidence="13" id="KW-1185">Reference proteome</keyword>
<protein>
    <submittedName>
        <fullName evidence="12">Synaptobrevin-like protein, putative</fullName>
    </submittedName>
</protein>
<dbReference type="GO" id="GO:0005737">
    <property type="term" value="C:cytoplasm"/>
    <property type="evidence" value="ECO:0007669"/>
    <property type="project" value="UniProtKB-ARBA"/>
</dbReference>
<keyword evidence="3 9" id="KW-0812">Transmembrane</keyword>
<evidence type="ECO:0000259" key="11">
    <source>
        <dbReference type="PROSITE" id="PS50892"/>
    </source>
</evidence>
<evidence type="ECO:0000256" key="6">
    <source>
        <dbReference type="ARBA" id="ARBA00023136"/>
    </source>
</evidence>
<dbReference type="SMART" id="SM01270">
    <property type="entry name" value="Longin"/>
    <property type="match status" value="1"/>
</dbReference>
<dbReference type="CDD" id="cd15843">
    <property type="entry name" value="R-SNARE"/>
    <property type="match status" value="1"/>
</dbReference>
<dbReference type="GO" id="GO:0012505">
    <property type="term" value="C:endomembrane system"/>
    <property type="evidence" value="ECO:0007669"/>
    <property type="project" value="UniProtKB-SubCell"/>
</dbReference>
<keyword evidence="5 9" id="KW-1133">Transmembrane helix</keyword>
<dbReference type="PROSITE" id="PS50859">
    <property type="entry name" value="LONGIN"/>
    <property type="match status" value="1"/>
</dbReference>
<dbReference type="InterPro" id="IPR011012">
    <property type="entry name" value="Longin-like_dom_sf"/>
</dbReference>
<evidence type="ECO:0000256" key="4">
    <source>
        <dbReference type="ARBA" id="ARBA00022927"/>
    </source>
</evidence>
<evidence type="ECO:0000313" key="12">
    <source>
        <dbReference type="EMBL" id="CUG94461.1"/>
    </source>
</evidence>
<accession>A0A0S4JYF9</accession>
<dbReference type="AlphaFoldDB" id="A0A0S4JYF9"/>
<organism evidence="12 13">
    <name type="scientific">Bodo saltans</name>
    <name type="common">Flagellated protozoan</name>
    <dbReference type="NCBI Taxonomy" id="75058"/>
    <lineage>
        <taxon>Eukaryota</taxon>
        <taxon>Discoba</taxon>
        <taxon>Euglenozoa</taxon>
        <taxon>Kinetoplastea</taxon>
        <taxon>Metakinetoplastina</taxon>
        <taxon>Eubodonida</taxon>
        <taxon>Bodonidae</taxon>
        <taxon>Bodo</taxon>
    </lineage>
</organism>
<dbReference type="VEuPathDB" id="TriTrypDB:BSAL_48290"/>
<evidence type="ECO:0000256" key="7">
    <source>
        <dbReference type="ARBA" id="ARBA00046280"/>
    </source>
</evidence>
<dbReference type="PANTHER" id="PTHR21136:SF168">
    <property type="entry name" value="VESICLE-ASSOCIATED MEMBRANE PROTEIN 9"/>
    <property type="match status" value="1"/>
</dbReference>
<name>A0A0S4JYF9_BODSA</name>
<evidence type="ECO:0000256" key="9">
    <source>
        <dbReference type="SAM" id="Phobius"/>
    </source>
</evidence>
<keyword evidence="2" id="KW-0813">Transport</keyword>
<keyword evidence="8" id="KW-0175">Coiled coil</keyword>
<keyword evidence="4" id="KW-0653">Protein transport</keyword>
<dbReference type="PROSITE" id="PS50892">
    <property type="entry name" value="V_SNARE"/>
    <property type="match status" value="1"/>
</dbReference>
<dbReference type="PANTHER" id="PTHR21136">
    <property type="entry name" value="SNARE PROTEINS"/>
    <property type="match status" value="1"/>
</dbReference>
<dbReference type="Pfam" id="PF00957">
    <property type="entry name" value="Synaptobrevin"/>
    <property type="match status" value="1"/>
</dbReference>
<dbReference type="InterPro" id="IPR001388">
    <property type="entry name" value="Synaptobrevin-like"/>
</dbReference>
<evidence type="ECO:0000256" key="5">
    <source>
        <dbReference type="ARBA" id="ARBA00022989"/>
    </source>
</evidence>
<dbReference type="Gene3D" id="1.20.5.110">
    <property type="match status" value="1"/>
</dbReference>
<dbReference type="OMA" id="RLNFFMW"/>
<sequence length="196" mass="22379">MVRNQLLPKVTDPNAIPTGEKRVSYGGDNNLVQILYRSKLAFVCVTEKTYPAYMAFKYLDKVATNFIAFYREDAHRTPQACQSFSRQLKQEADFFNSPDADKLKKIHRDIDQVKNVMVENIDSILTRGDKIENLLEKTNLLLGESTTFQTNSNSLRRKMWLKNVKLIAIIVFLVIAVITIILLVACQGFKKGNRCS</sequence>
<dbReference type="InterPro" id="IPR042855">
    <property type="entry name" value="V_SNARE_CC"/>
</dbReference>
<evidence type="ECO:0000259" key="10">
    <source>
        <dbReference type="PROSITE" id="PS50859"/>
    </source>
</evidence>
<keyword evidence="6 9" id="KW-0472">Membrane</keyword>
<feature type="domain" description="Longin" evidence="10">
    <location>
        <begin position="1"/>
        <end position="70"/>
    </location>
</feature>
<gene>
    <name evidence="12" type="ORF">BSAL_48290</name>
</gene>
<dbReference type="EMBL" id="CYKH01002251">
    <property type="protein sequence ID" value="CUG94461.1"/>
    <property type="molecule type" value="Genomic_DNA"/>
</dbReference>
<dbReference type="CDD" id="cd14824">
    <property type="entry name" value="Longin"/>
    <property type="match status" value="1"/>
</dbReference>
<comment type="similarity">
    <text evidence="1">Belongs to the synaptobrevin family.</text>
</comment>
<evidence type="ECO:0000256" key="3">
    <source>
        <dbReference type="ARBA" id="ARBA00022692"/>
    </source>
</evidence>
<evidence type="ECO:0000256" key="2">
    <source>
        <dbReference type="ARBA" id="ARBA00022448"/>
    </source>
</evidence>